<dbReference type="RefSeq" id="WP_010797863.1">
    <property type="nucleotide sequence ID" value="NZ_CP069262.1"/>
</dbReference>
<keyword evidence="1" id="KW-0472">Membrane</keyword>
<evidence type="ECO:0000313" key="2">
    <source>
        <dbReference type="EMBL" id="SPZ09483.1"/>
    </source>
</evidence>
<feature type="transmembrane region" description="Helical" evidence="1">
    <location>
        <begin position="20"/>
        <end position="39"/>
    </location>
</feature>
<dbReference type="AlphaFoldDB" id="A0A2X2CR06"/>
<feature type="transmembrane region" description="Helical" evidence="1">
    <location>
        <begin position="387"/>
        <end position="406"/>
    </location>
</feature>
<dbReference type="EMBL" id="UAUF01000013">
    <property type="protein sequence ID" value="SPZ09483.1"/>
    <property type="molecule type" value="Genomic_DNA"/>
</dbReference>
<proteinExistence type="predicted"/>
<feature type="transmembrane region" description="Helical" evidence="1">
    <location>
        <begin position="99"/>
        <end position="120"/>
    </location>
</feature>
<feature type="transmembrane region" description="Helical" evidence="1">
    <location>
        <begin position="214"/>
        <end position="238"/>
    </location>
</feature>
<feature type="transmembrane region" description="Helical" evidence="1">
    <location>
        <begin position="191"/>
        <end position="207"/>
    </location>
</feature>
<feature type="transmembrane region" description="Helical" evidence="1">
    <location>
        <begin position="168"/>
        <end position="185"/>
    </location>
</feature>
<feature type="transmembrane region" description="Helical" evidence="1">
    <location>
        <begin position="313"/>
        <end position="331"/>
    </location>
</feature>
<protein>
    <recommendedName>
        <fullName evidence="4">Glycosyltransferase RgtA/B/C/D-like domain-containing protein</fullName>
    </recommendedName>
</protein>
<sequence>MPNPSTDATSFADVTPARTARWLGIIALLAFAFVSHFTLGPGNIVDPFHQGEFFATLPNMLHGQAGEHAFTIHGALDFLPAWIATHFSGPDNNFLYTQVAYALCNLGAAWLFYLIASLFIERGARYELLTLVAVAVVASQLVGYRDLCLLLSIYLFLLCLRANRSSDFFVKATLLGIAAAFNMFWSYDRGITGFGAIGLGVLLASFYDRRFIYAMAIFVGTFLVLSLMTEVFSLSDYLRNFDFLLSTSSQWTYHSPRFIIQSALLTVPTVLAYYALFKALPKPFHFGSAFAIAGMLAVLMLVLYKIATNRADFIHVPMGMWAPLLSFLFAYDQLRKTGRKQEFVLLKKPVAVAVVGSMLLLGLIGKNPMPFFAVLLGLVLINSNRKPLGYVALVGLSGLLAAFTLYKSPVPNVLVNGYKWLPNMASPPENSLLVSDGARWAASQIKGSGSQCVFDLSNNGIINGVTGLPACTKYIYPVYATRVYEQDMISDLKKSDPSVVVYSTTFWSFNINDISMHDKFPELKKYLDERYPYEKCESEYCLRFKNTQG</sequence>
<evidence type="ECO:0000256" key="1">
    <source>
        <dbReference type="SAM" id="Phobius"/>
    </source>
</evidence>
<keyword evidence="1" id="KW-0812">Transmembrane</keyword>
<dbReference type="Proteomes" id="UP000250443">
    <property type="component" value="Unassembled WGS sequence"/>
</dbReference>
<organism evidence="2 3">
    <name type="scientific">Pseudomonas luteola</name>
    <dbReference type="NCBI Taxonomy" id="47886"/>
    <lineage>
        <taxon>Bacteria</taxon>
        <taxon>Pseudomonadati</taxon>
        <taxon>Pseudomonadota</taxon>
        <taxon>Gammaproteobacteria</taxon>
        <taxon>Pseudomonadales</taxon>
        <taxon>Pseudomonadaceae</taxon>
        <taxon>Pseudomonas</taxon>
    </lineage>
</organism>
<evidence type="ECO:0008006" key="4">
    <source>
        <dbReference type="Google" id="ProtNLM"/>
    </source>
</evidence>
<accession>A0A2X2CR06</accession>
<gene>
    <name evidence="2" type="ORF">NCTC11842_03053</name>
</gene>
<evidence type="ECO:0000313" key="3">
    <source>
        <dbReference type="Proteomes" id="UP000250443"/>
    </source>
</evidence>
<keyword evidence="1" id="KW-1133">Transmembrane helix</keyword>
<feature type="transmembrane region" description="Helical" evidence="1">
    <location>
        <begin position="258"/>
        <end position="277"/>
    </location>
</feature>
<feature type="transmembrane region" description="Helical" evidence="1">
    <location>
        <begin position="289"/>
        <end position="307"/>
    </location>
</feature>
<name>A0A2X2CR06_PSELU</name>
<reference evidence="2 3" key="1">
    <citation type="submission" date="2018-06" db="EMBL/GenBank/DDBJ databases">
        <authorList>
            <consortium name="Pathogen Informatics"/>
            <person name="Doyle S."/>
        </authorList>
    </citation>
    <scope>NUCLEOTIDE SEQUENCE [LARGE SCALE GENOMIC DNA]</scope>
    <source>
        <strain evidence="2 3">NCTC11842</strain>
    </source>
</reference>
<feature type="transmembrane region" description="Helical" evidence="1">
    <location>
        <begin position="352"/>
        <end position="381"/>
    </location>
</feature>